<keyword evidence="2" id="KW-1185">Reference proteome</keyword>
<proteinExistence type="predicted"/>
<dbReference type="OrthoDB" id="7186376at2"/>
<dbReference type="RefSeq" id="WP_088152751.1">
    <property type="nucleotide sequence ID" value="NZ_NHON01000038.1"/>
</dbReference>
<gene>
    <name evidence="1" type="ORF">BWR60_19890</name>
</gene>
<reference evidence="2" key="1">
    <citation type="submission" date="2017-05" db="EMBL/GenBank/DDBJ databases">
        <authorList>
            <person name="Macchi M."/>
            <person name="Festa S."/>
            <person name="Coppotelli B.M."/>
            <person name="Morelli I.S."/>
        </authorList>
    </citation>
    <scope>NUCLEOTIDE SEQUENCE [LARGE SCALE GENOMIC DNA]</scope>
    <source>
        <strain evidence="2">I</strain>
    </source>
</reference>
<evidence type="ECO:0000313" key="1">
    <source>
        <dbReference type="EMBL" id="OWJ65393.1"/>
    </source>
</evidence>
<evidence type="ECO:0000313" key="2">
    <source>
        <dbReference type="Proteomes" id="UP000196655"/>
    </source>
</evidence>
<accession>A0A211ZJG0</accession>
<dbReference type="Proteomes" id="UP000196655">
    <property type="component" value="Unassembled WGS sequence"/>
</dbReference>
<name>A0A211ZJG0_9PROT</name>
<comment type="caution">
    <text evidence="1">The sequence shown here is derived from an EMBL/GenBank/DDBJ whole genome shotgun (WGS) entry which is preliminary data.</text>
</comment>
<sequence>MTPLPPGPLHRSLARLEGAWEGEEEVFPNPWGPSGPARGRWDFRLDRAGLALIHDFSEERAGGYRFDAHGVLTVDPAAQEIVWFWFDSYGWPPLAPSRGAWDGDRLMLEKRTPRGIGRSVFTLGPDRFIHEIESRPGGQDGFIPIMRGVFHRRG</sequence>
<protein>
    <recommendedName>
        <fullName evidence="3">DUF1579 domain-containing protein</fullName>
    </recommendedName>
</protein>
<dbReference type="AlphaFoldDB" id="A0A211ZJG0"/>
<organism evidence="1 2">
    <name type="scientific">Inquilinus limosus</name>
    <dbReference type="NCBI Taxonomy" id="171674"/>
    <lineage>
        <taxon>Bacteria</taxon>
        <taxon>Pseudomonadati</taxon>
        <taxon>Pseudomonadota</taxon>
        <taxon>Alphaproteobacteria</taxon>
        <taxon>Rhodospirillales</taxon>
        <taxon>Rhodospirillaceae</taxon>
        <taxon>Inquilinus</taxon>
    </lineage>
</organism>
<dbReference type="EMBL" id="NHON01000038">
    <property type="protein sequence ID" value="OWJ65393.1"/>
    <property type="molecule type" value="Genomic_DNA"/>
</dbReference>
<evidence type="ECO:0008006" key="3">
    <source>
        <dbReference type="Google" id="ProtNLM"/>
    </source>
</evidence>
<dbReference type="InterPro" id="IPR011473">
    <property type="entry name" value="DUF1579"/>
</dbReference>
<dbReference type="Pfam" id="PF07617">
    <property type="entry name" value="DUF1579"/>
    <property type="match status" value="1"/>
</dbReference>